<keyword evidence="4" id="KW-0004">4Fe-4S</keyword>
<dbReference type="AlphaFoldDB" id="A0A1I5NHS1"/>
<keyword evidence="6" id="KW-0408">Iron</keyword>
<comment type="similarity">
    <text evidence="3">Belongs to the FrhG family.</text>
</comment>
<evidence type="ECO:0000256" key="4">
    <source>
        <dbReference type="ARBA" id="ARBA00022485"/>
    </source>
</evidence>
<keyword evidence="5" id="KW-0479">Metal-binding</keyword>
<dbReference type="InterPro" id="IPR017900">
    <property type="entry name" value="4Fe4S_Fe_S_CS"/>
</dbReference>
<dbReference type="PANTHER" id="PTHR42989">
    <property type="entry name" value="HYDROGENASE-4 COMPONENT I"/>
    <property type="match status" value="1"/>
</dbReference>
<dbReference type="PROSITE" id="PS51379">
    <property type="entry name" value="4FE4S_FER_2"/>
    <property type="match status" value="2"/>
</dbReference>
<dbReference type="Gene3D" id="3.30.70.3270">
    <property type="match status" value="1"/>
</dbReference>
<dbReference type="Pfam" id="PF01058">
    <property type="entry name" value="Oxidored_q6"/>
    <property type="match status" value="1"/>
</dbReference>
<feature type="domain" description="4Fe-4S ferredoxin-type" evidence="8">
    <location>
        <begin position="161"/>
        <end position="190"/>
    </location>
</feature>
<dbReference type="GO" id="GO:0046872">
    <property type="term" value="F:metal ion binding"/>
    <property type="evidence" value="ECO:0007669"/>
    <property type="project" value="UniProtKB-KW"/>
</dbReference>
<keyword evidence="10" id="KW-1185">Reference proteome</keyword>
<comment type="similarity">
    <text evidence="2">Belongs to the complex I 20 kDa subunit family.</text>
</comment>
<protein>
    <submittedName>
        <fullName evidence="9">Ni,Fe-hydrogenase III small subunit</fullName>
    </submittedName>
</protein>
<evidence type="ECO:0000256" key="6">
    <source>
        <dbReference type="ARBA" id="ARBA00023004"/>
    </source>
</evidence>
<keyword evidence="7" id="KW-0411">Iron-sulfur</keyword>
<dbReference type="PANTHER" id="PTHR42989:SF1">
    <property type="entry name" value="FORMATE HYDROGENLYASE SUBUNIT 7-RELATED"/>
    <property type="match status" value="1"/>
</dbReference>
<reference evidence="9 10" key="1">
    <citation type="submission" date="2016-10" db="EMBL/GenBank/DDBJ databases">
        <authorList>
            <person name="de Groot N.N."/>
        </authorList>
    </citation>
    <scope>NUCLEOTIDE SEQUENCE [LARGE SCALE GENOMIC DNA]</scope>
    <source>
        <strain evidence="9 10">EP1-55-1</strain>
    </source>
</reference>
<dbReference type="SUPFAM" id="SSF54862">
    <property type="entry name" value="4Fe-4S ferredoxins"/>
    <property type="match status" value="1"/>
</dbReference>
<sequence length="293" mass="32453">MDQAIKPKLFRINTGSCNGCDVEFVATAFVPKFHVEELGIELVESIEDANVLLVTGPMTARSKAYFEEAVSKVKSPYVVVGVGTCSVTTGIFRDSYAIYGPLDKYIDVDVNVAGCPPRPQAIAEALAQGVEILQAKVRGEKTPTKLETIFNDFEAPKSYRGRMALDEQKCTACRTCETVCPSGAIKITKTLEGYRHTIWHNTCCFCGNCSYFCPTGAIFPTNDFHTVQLQEEKYTDTNIALIPFHECEDCGKNFIPATNALIAKSYPDKEIPEILATSCPECRKKTAFERFYK</sequence>
<evidence type="ECO:0000256" key="5">
    <source>
        <dbReference type="ARBA" id="ARBA00022723"/>
    </source>
</evidence>
<dbReference type="Pfam" id="PF00037">
    <property type="entry name" value="Fer4"/>
    <property type="match status" value="2"/>
</dbReference>
<feature type="domain" description="4Fe-4S ferredoxin-type" evidence="8">
    <location>
        <begin position="194"/>
        <end position="223"/>
    </location>
</feature>
<evidence type="ECO:0000256" key="1">
    <source>
        <dbReference type="ARBA" id="ARBA00001966"/>
    </source>
</evidence>
<evidence type="ECO:0000313" key="9">
    <source>
        <dbReference type="EMBL" id="SFP21220.1"/>
    </source>
</evidence>
<dbReference type="SUPFAM" id="SSF56770">
    <property type="entry name" value="HydA/Nqo6-like"/>
    <property type="match status" value="1"/>
</dbReference>
<dbReference type="GO" id="GO:0051539">
    <property type="term" value="F:4 iron, 4 sulfur cluster binding"/>
    <property type="evidence" value="ECO:0007669"/>
    <property type="project" value="UniProtKB-KW"/>
</dbReference>
<dbReference type="InterPro" id="IPR052375">
    <property type="entry name" value="Complex_I_20kDa-like"/>
</dbReference>
<comment type="cofactor">
    <cofactor evidence="1">
        <name>[4Fe-4S] cluster</name>
        <dbReference type="ChEBI" id="CHEBI:49883"/>
    </cofactor>
</comment>
<accession>A0A1I5NHS1</accession>
<name>A0A1I5NHS1_9BACT</name>
<dbReference type="Gene3D" id="3.40.50.12280">
    <property type="match status" value="1"/>
</dbReference>
<dbReference type="InterPro" id="IPR006137">
    <property type="entry name" value="NADH_UbQ_OxRdtase-like_20kDa"/>
</dbReference>
<dbReference type="EMBL" id="FOXB01000010">
    <property type="protein sequence ID" value="SFP21220.1"/>
    <property type="molecule type" value="Genomic_DNA"/>
</dbReference>
<dbReference type="Proteomes" id="UP000199227">
    <property type="component" value="Unassembled WGS sequence"/>
</dbReference>
<dbReference type="STRING" id="223786.SAMN05216234_11059"/>
<evidence type="ECO:0000259" key="8">
    <source>
        <dbReference type="PROSITE" id="PS51379"/>
    </source>
</evidence>
<dbReference type="InterPro" id="IPR017896">
    <property type="entry name" value="4Fe4S_Fe-S-bd"/>
</dbReference>
<organism evidence="9 10">
    <name type="scientific">Hydrogenimonas thermophila</name>
    <dbReference type="NCBI Taxonomy" id="223786"/>
    <lineage>
        <taxon>Bacteria</taxon>
        <taxon>Pseudomonadati</taxon>
        <taxon>Campylobacterota</taxon>
        <taxon>Epsilonproteobacteria</taxon>
        <taxon>Campylobacterales</taxon>
        <taxon>Hydrogenimonadaceae</taxon>
        <taxon>Hydrogenimonas</taxon>
    </lineage>
</organism>
<dbReference type="PROSITE" id="PS00198">
    <property type="entry name" value="4FE4S_FER_1"/>
    <property type="match status" value="2"/>
</dbReference>
<evidence type="ECO:0000313" key="10">
    <source>
        <dbReference type="Proteomes" id="UP000199227"/>
    </source>
</evidence>
<evidence type="ECO:0000256" key="7">
    <source>
        <dbReference type="ARBA" id="ARBA00023014"/>
    </source>
</evidence>
<evidence type="ECO:0000256" key="2">
    <source>
        <dbReference type="ARBA" id="ARBA00009173"/>
    </source>
</evidence>
<gene>
    <name evidence="9" type="ORF">SAMN05216234_11059</name>
</gene>
<proteinExistence type="inferred from homology"/>
<dbReference type="RefSeq" id="WP_218147912.1">
    <property type="nucleotide sequence ID" value="NZ_FOXB01000010.1"/>
</dbReference>
<evidence type="ECO:0000256" key="3">
    <source>
        <dbReference type="ARBA" id="ARBA00010870"/>
    </source>
</evidence>